<dbReference type="Proteomes" id="UP000202434">
    <property type="component" value="Segment"/>
</dbReference>
<dbReference type="RefSeq" id="YP_009188390.1">
    <property type="nucleotide sequence ID" value="NC_028665.1"/>
</dbReference>
<feature type="region of interest" description="Disordered" evidence="1">
    <location>
        <begin position="53"/>
        <end position="124"/>
    </location>
</feature>
<name>A0A0K0MWV7_9CAUD</name>
<protein>
    <submittedName>
        <fullName evidence="2">Uncharacterized protein</fullName>
    </submittedName>
</protein>
<evidence type="ECO:0000313" key="3">
    <source>
        <dbReference type="Proteomes" id="UP000202434"/>
    </source>
</evidence>
<reference evidence="2 3" key="1">
    <citation type="journal article" date="2015" name="PLoS ONE">
        <title>Lysis to Kill: Evaluation of the Lytic Abilities, and Genomics of Nine Bacteriophages Infective for Gordonia spp. and Their Potential Use in Activated Sludge Foam Biocontrol.</title>
        <authorList>
            <person name="Dyson Z.A."/>
            <person name="Tucci J."/>
            <person name="Seviour R.J."/>
            <person name="Petrovski S."/>
        </authorList>
    </citation>
    <scope>NUCLEOTIDE SEQUENCE [LARGE SCALE GENOMIC DNA]</scope>
</reference>
<evidence type="ECO:0000256" key="1">
    <source>
        <dbReference type="SAM" id="MobiDB-lite"/>
    </source>
</evidence>
<accession>A0A0K0MWV7</accession>
<evidence type="ECO:0000313" key="2">
    <source>
        <dbReference type="EMBL" id="AKI28664.1"/>
    </source>
</evidence>
<dbReference type="OrthoDB" id="28200at10239"/>
<feature type="compositionally biased region" description="Low complexity" evidence="1">
    <location>
        <begin position="80"/>
        <end position="93"/>
    </location>
</feature>
<dbReference type="EMBL" id="KR053200">
    <property type="protein sequence ID" value="AKI28664.1"/>
    <property type="molecule type" value="Genomic_DNA"/>
</dbReference>
<organism evidence="2 3">
    <name type="scientific">Gordonia phage GTE6</name>
    <dbReference type="NCBI Taxonomy" id="1647474"/>
    <lineage>
        <taxon>Viruses</taxon>
        <taxon>Duplodnaviria</taxon>
        <taxon>Heunggongvirae</taxon>
        <taxon>Uroviricota</taxon>
        <taxon>Caudoviricetes</taxon>
        <taxon>Stackebrandtviridae</taxon>
        <taxon>Schenleyvirinae</taxon>
        <taxon>Dexdertvirus</taxon>
        <taxon>Dexdertvirus GTE6</taxon>
    </lineage>
</organism>
<gene>
    <name evidence="2" type="ORF">GTE6_22</name>
</gene>
<feature type="compositionally biased region" description="Polar residues" evidence="1">
    <location>
        <begin position="64"/>
        <end position="79"/>
    </location>
</feature>
<feature type="compositionally biased region" description="Basic and acidic residues" evidence="1">
    <location>
        <begin position="94"/>
        <end position="121"/>
    </location>
</feature>
<dbReference type="GeneID" id="26516806"/>
<keyword evidence="3" id="KW-1185">Reference proteome</keyword>
<proteinExistence type="predicted"/>
<sequence length="163" mass="16827">MPTIVSKNRADAAHIASKLLRAAGAEAHLVRTVTAGRTPAFEVPDSVYAKYQAGEGDKGEVEQAASQGTEQPAASTDNGTADADQAADATEQAEADKAAAAEQVEAAKDAEGDDGAPDRNDSTAAWAEYMHDRFGIDTDGMKRAELIAEYDARTGAADDGAGE</sequence>
<dbReference type="KEGG" id="vg:26516806"/>